<keyword evidence="3" id="KW-1185">Reference proteome</keyword>
<proteinExistence type="predicted"/>
<evidence type="ECO:0000313" key="3">
    <source>
        <dbReference type="Proteomes" id="UP000290289"/>
    </source>
</evidence>
<evidence type="ECO:0000259" key="1">
    <source>
        <dbReference type="Pfam" id="PF13456"/>
    </source>
</evidence>
<dbReference type="InterPro" id="IPR002156">
    <property type="entry name" value="RNaseH_domain"/>
</dbReference>
<dbReference type="EMBL" id="RDQH01000327">
    <property type="protein sequence ID" value="RXI07745.1"/>
    <property type="molecule type" value="Genomic_DNA"/>
</dbReference>
<dbReference type="AlphaFoldDB" id="A0A498KPU7"/>
<dbReference type="Pfam" id="PF13456">
    <property type="entry name" value="RVT_3"/>
    <property type="match status" value="1"/>
</dbReference>
<reference evidence="2 3" key="1">
    <citation type="submission" date="2018-10" db="EMBL/GenBank/DDBJ databases">
        <title>A high-quality apple genome assembly.</title>
        <authorList>
            <person name="Hu J."/>
        </authorList>
    </citation>
    <scope>NUCLEOTIDE SEQUENCE [LARGE SCALE GENOMIC DNA]</scope>
    <source>
        <strain evidence="3">cv. HFTH1</strain>
        <tissue evidence="2">Young leaf</tissue>
    </source>
</reference>
<protein>
    <recommendedName>
        <fullName evidence="1">RNase H type-1 domain-containing protein</fullName>
    </recommendedName>
</protein>
<dbReference type="Proteomes" id="UP000290289">
    <property type="component" value="Chromosome 1"/>
</dbReference>
<accession>A0A498KPU7</accession>
<name>A0A498KPU7_MALDO</name>
<gene>
    <name evidence="2" type="ORF">DVH24_009776</name>
</gene>
<feature type="domain" description="RNase H type-1" evidence="1">
    <location>
        <begin position="30"/>
        <end position="87"/>
    </location>
</feature>
<dbReference type="GO" id="GO:0003676">
    <property type="term" value="F:nucleic acid binding"/>
    <property type="evidence" value="ECO:0007669"/>
    <property type="project" value="InterPro"/>
</dbReference>
<evidence type="ECO:0000313" key="2">
    <source>
        <dbReference type="EMBL" id="RXI07745.1"/>
    </source>
</evidence>
<comment type="caution">
    <text evidence="2">The sequence shown here is derived from an EMBL/GenBank/DDBJ whole genome shotgun (WGS) entry which is preliminary data.</text>
</comment>
<dbReference type="GO" id="GO:0004523">
    <property type="term" value="F:RNA-DNA hybrid ribonuclease activity"/>
    <property type="evidence" value="ECO:0007669"/>
    <property type="project" value="InterPro"/>
</dbReference>
<organism evidence="2 3">
    <name type="scientific">Malus domestica</name>
    <name type="common">Apple</name>
    <name type="synonym">Pyrus malus</name>
    <dbReference type="NCBI Taxonomy" id="3750"/>
    <lineage>
        <taxon>Eukaryota</taxon>
        <taxon>Viridiplantae</taxon>
        <taxon>Streptophyta</taxon>
        <taxon>Embryophyta</taxon>
        <taxon>Tracheophyta</taxon>
        <taxon>Spermatophyta</taxon>
        <taxon>Magnoliopsida</taxon>
        <taxon>eudicotyledons</taxon>
        <taxon>Gunneridae</taxon>
        <taxon>Pentapetalae</taxon>
        <taxon>rosids</taxon>
        <taxon>fabids</taxon>
        <taxon>Rosales</taxon>
        <taxon>Rosaceae</taxon>
        <taxon>Amygdaloideae</taxon>
        <taxon>Maleae</taxon>
        <taxon>Malus</taxon>
    </lineage>
</organism>
<sequence length="114" mass="13098">MELRGWDSRDWDSSGWSLRAKAKELKGCDSSGDSSLVLVAMKDQVEDCSSLGLVISDVRFFLRRMAYSRFTYVQRECNYVAHYLAHMGIGSSQEFMWFEEPPDLLQDVLVEEGM</sequence>